<evidence type="ECO:0000256" key="1">
    <source>
        <dbReference type="ARBA" id="ARBA00001913"/>
    </source>
</evidence>
<name>A0A2S7L200_9FLAO</name>
<dbReference type="InterPro" id="IPR029486">
    <property type="entry name" value="GH97_N"/>
</dbReference>
<proteinExistence type="predicted"/>
<organism evidence="5 6">
    <name type="scientific">Polaribacter filamentus</name>
    <dbReference type="NCBI Taxonomy" id="53483"/>
    <lineage>
        <taxon>Bacteria</taxon>
        <taxon>Pseudomonadati</taxon>
        <taxon>Bacteroidota</taxon>
        <taxon>Flavobacteriia</taxon>
        <taxon>Flavobacteriales</taxon>
        <taxon>Flavobacteriaceae</taxon>
    </lineage>
</organism>
<comment type="subunit">
    <text evidence="2">Monomer.</text>
</comment>
<evidence type="ECO:0000256" key="2">
    <source>
        <dbReference type="ARBA" id="ARBA00011245"/>
    </source>
</evidence>
<reference evidence="5 6" key="1">
    <citation type="submission" date="2016-11" db="EMBL/GenBank/DDBJ databases">
        <title>Trade-off between light-utilization and light-protection in marine flavobacteria.</title>
        <authorList>
            <person name="Kumagai Y."/>
        </authorList>
    </citation>
    <scope>NUCLEOTIDE SEQUENCE [LARGE SCALE GENOMIC DNA]</scope>
    <source>
        <strain evidence="5 6">ATCC 700397</strain>
    </source>
</reference>
<dbReference type="Proteomes" id="UP000239522">
    <property type="component" value="Unassembled WGS sequence"/>
</dbReference>
<keyword evidence="3" id="KW-0106">Calcium</keyword>
<evidence type="ECO:0000259" key="4">
    <source>
        <dbReference type="Pfam" id="PF14508"/>
    </source>
</evidence>
<comment type="cofactor">
    <cofactor evidence="1">
        <name>Ca(2+)</name>
        <dbReference type="ChEBI" id="CHEBI:29108"/>
    </cofactor>
</comment>
<gene>
    <name evidence="5" type="ORF">BST83_00600</name>
</gene>
<sequence>MRWDGELMMGSSAISLLPSREFTVKNISTRSADESWNPVWGKSITIRDHFNETIIILDFFEMLK</sequence>
<dbReference type="AlphaFoldDB" id="A0A2S7L200"/>
<accession>A0A2S7L200</accession>
<dbReference type="Pfam" id="PF14508">
    <property type="entry name" value="GH97_N"/>
    <property type="match status" value="1"/>
</dbReference>
<evidence type="ECO:0000313" key="6">
    <source>
        <dbReference type="Proteomes" id="UP000239522"/>
    </source>
</evidence>
<evidence type="ECO:0000313" key="5">
    <source>
        <dbReference type="EMBL" id="PQB08897.1"/>
    </source>
</evidence>
<feature type="domain" description="Glycosyl-hydrolase 97 N-terminal" evidence="4">
    <location>
        <begin position="4"/>
        <end position="56"/>
    </location>
</feature>
<dbReference type="GO" id="GO:0030246">
    <property type="term" value="F:carbohydrate binding"/>
    <property type="evidence" value="ECO:0007669"/>
    <property type="project" value="InterPro"/>
</dbReference>
<dbReference type="InterPro" id="IPR014718">
    <property type="entry name" value="GH-type_carb-bd"/>
</dbReference>
<evidence type="ECO:0000256" key="3">
    <source>
        <dbReference type="ARBA" id="ARBA00022837"/>
    </source>
</evidence>
<keyword evidence="6" id="KW-1185">Reference proteome</keyword>
<protein>
    <recommendedName>
        <fullName evidence="4">Glycosyl-hydrolase 97 N-terminal domain-containing protein</fullName>
    </recommendedName>
</protein>
<dbReference type="Gene3D" id="2.70.98.10">
    <property type="match status" value="1"/>
</dbReference>
<comment type="caution">
    <text evidence="5">The sequence shown here is derived from an EMBL/GenBank/DDBJ whole genome shotgun (WGS) entry which is preliminary data.</text>
</comment>
<dbReference type="EMBL" id="MQUA01000004">
    <property type="protein sequence ID" value="PQB08897.1"/>
    <property type="molecule type" value="Genomic_DNA"/>
</dbReference>